<evidence type="ECO:0000313" key="2">
    <source>
        <dbReference type="WBParaSite" id="SPAL_0001267600.1"/>
    </source>
</evidence>
<proteinExistence type="predicted"/>
<evidence type="ECO:0000313" key="1">
    <source>
        <dbReference type="Proteomes" id="UP000046392"/>
    </source>
</evidence>
<keyword evidence="1" id="KW-1185">Reference proteome</keyword>
<dbReference type="Proteomes" id="UP000046392">
    <property type="component" value="Unplaced"/>
</dbReference>
<dbReference type="WBParaSite" id="SPAL_0001267600.1">
    <property type="protein sequence ID" value="SPAL_0001267600.1"/>
    <property type="gene ID" value="SPAL_0001267600"/>
</dbReference>
<dbReference type="AlphaFoldDB" id="A0A0N5C3Z3"/>
<accession>A0A0N5C3Z3</accession>
<reference evidence="2" key="1">
    <citation type="submission" date="2017-02" db="UniProtKB">
        <authorList>
            <consortium name="WormBaseParasite"/>
        </authorList>
    </citation>
    <scope>IDENTIFICATION</scope>
</reference>
<name>A0A0N5C3Z3_STREA</name>
<organism evidence="1 2">
    <name type="scientific">Strongyloides papillosus</name>
    <name type="common">Intestinal threadworm</name>
    <dbReference type="NCBI Taxonomy" id="174720"/>
    <lineage>
        <taxon>Eukaryota</taxon>
        <taxon>Metazoa</taxon>
        <taxon>Ecdysozoa</taxon>
        <taxon>Nematoda</taxon>
        <taxon>Chromadorea</taxon>
        <taxon>Rhabditida</taxon>
        <taxon>Tylenchina</taxon>
        <taxon>Panagrolaimomorpha</taxon>
        <taxon>Strongyloidoidea</taxon>
        <taxon>Strongyloididae</taxon>
        <taxon>Strongyloides</taxon>
    </lineage>
</organism>
<sequence length="89" mass="10357">KDCVYHIRSKDENKNVSILVEKVNIYPTYGLFCYAGNRLEVKFESDKTKSGAFVCSQTGETFESEDNYAIIYYKSMGDANYANIYYRFK</sequence>
<protein>
    <submittedName>
        <fullName evidence="2">CUB domain-containing protein</fullName>
    </submittedName>
</protein>